<proteinExistence type="predicted"/>
<dbReference type="PANTHER" id="PTHR15857">
    <property type="entry name" value="COMM DOMAIN CONTAINING PROTEIN 2"/>
    <property type="match status" value="1"/>
</dbReference>
<protein>
    <submittedName>
        <fullName evidence="2">COMM domain-containing protein 2 isoform X2</fullName>
    </submittedName>
</protein>
<keyword evidence="1" id="KW-1185">Reference proteome</keyword>
<name>A0A8U0NV26_MUSPF</name>
<dbReference type="AlphaFoldDB" id="A0A8U0NV26"/>
<dbReference type="PANTHER" id="PTHR15857:SF0">
    <property type="entry name" value="COMM DOMAIN-CONTAINING PROTEIN 2"/>
    <property type="match status" value="1"/>
</dbReference>
<dbReference type="OrthoDB" id="10257479at2759"/>
<accession>A0A8U0NV26</accession>
<dbReference type="CTD" id="51122"/>
<dbReference type="Pfam" id="PF21672">
    <property type="entry name" value="COMM_HN"/>
    <property type="match status" value="1"/>
</dbReference>
<dbReference type="Proteomes" id="UP000000715">
    <property type="component" value="Unplaced"/>
</dbReference>
<gene>
    <name evidence="2" type="primary">COMMD2</name>
</gene>
<evidence type="ECO:0000313" key="2">
    <source>
        <dbReference type="RefSeq" id="XP_012913163.1"/>
    </source>
</evidence>
<sequence length="193" mass="21848">MLLDLSEEHKEHLAFLPRVDSTVVAEFGRIAVEFLRRGSNPKIYEGAARKLNVSSDTVQHGVEGLTYLLTESSKLMISELDFQDSVFVLGFSEELNKLLLQLYLDNRKEIRTILSELAPDLPSYHSLEWRLDVQVVWIHKEPDIVIVHALGNIVRCNSCGVPGEEEISVAKLLCFSLLIITRRCGDGHIHEIQ</sequence>
<dbReference type="RefSeq" id="XP_012913163.1">
    <property type="nucleotide sequence ID" value="XM_013057709.2"/>
</dbReference>
<organism evidence="1 2">
    <name type="scientific">Mustela putorius furo</name>
    <name type="common">European domestic ferret</name>
    <name type="synonym">Mustela furo</name>
    <dbReference type="NCBI Taxonomy" id="9669"/>
    <lineage>
        <taxon>Eukaryota</taxon>
        <taxon>Metazoa</taxon>
        <taxon>Chordata</taxon>
        <taxon>Craniata</taxon>
        <taxon>Vertebrata</taxon>
        <taxon>Euteleostomi</taxon>
        <taxon>Mammalia</taxon>
        <taxon>Eutheria</taxon>
        <taxon>Laurasiatheria</taxon>
        <taxon>Carnivora</taxon>
        <taxon>Caniformia</taxon>
        <taxon>Musteloidea</taxon>
        <taxon>Mustelidae</taxon>
        <taxon>Mustelinae</taxon>
        <taxon>Mustela</taxon>
    </lineage>
</organism>
<evidence type="ECO:0000313" key="1">
    <source>
        <dbReference type="Proteomes" id="UP000000715"/>
    </source>
</evidence>
<dbReference type="InterPro" id="IPR037354">
    <property type="entry name" value="Commd2"/>
</dbReference>
<reference evidence="2" key="1">
    <citation type="submission" date="2025-08" db="UniProtKB">
        <authorList>
            <consortium name="RefSeq"/>
        </authorList>
    </citation>
    <scope>IDENTIFICATION</scope>
    <source>
        <tissue evidence="2">Brain</tissue>
    </source>
</reference>
<dbReference type="GeneID" id="101677473"/>